<reference evidence="7" key="1">
    <citation type="journal article" date="2019" name="Int. J. Syst. Evol. Microbiol.">
        <title>The Global Catalogue of Microorganisms (GCM) 10K type strain sequencing project: providing services to taxonomists for standard genome sequencing and annotation.</title>
        <authorList>
            <consortium name="The Broad Institute Genomics Platform"/>
            <consortium name="The Broad Institute Genome Sequencing Center for Infectious Disease"/>
            <person name="Wu L."/>
            <person name="Ma J."/>
        </authorList>
    </citation>
    <scope>NUCLEOTIDE SEQUENCE [LARGE SCALE GENOMIC DNA]</scope>
    <source>
        <strain evidence="7">CGMCC 4.7237</strain>
    </source>
</reference>
<protein>
    <submittedName>
        <fullName evidence="6">Sugar ABC transporter substrate-binding protein</fullName>
    </submittedName>
</protein>
<keyword evidence="7" id="KW-1185">Reference proteome</keyword>
<evidence type="ECO:0000259" key="5">
    <source>
        <dbReference type="Pfam" id="PF13407"/>
    </source>
</evidence>
<evidence type="ECO:0000256" key="2">
    <source>
        <dbReference type="ARBA" id="ARBA00007639"/>
    </source>
</evidence>
<evidence type="ECO:0000256" key="4">
    <source>
        <dbReference type="SAM" id="Phobius"/>
    </source>
</evidence>
<keyword evidence="4" id="KW-0812">Transmembrane</keyword>
<dbReference type="SUPFAM" id="SSF53822">
    <property type="entry name" value="Periplasmic binding protein-like I"/>
    <property type="match status" value="1"/>
</dbReference>
<keyword evidence="4" id="KW-0472">Membrane</keyword>
<organism evidence="6 7">
    <name type="scientific">Streptomyces polygonati</name>
    <dbReference type="NCBI Taxonomy" id="1617087"/>
    <lineage>
        <taxon>Bacteria</taxon>
        <taxon>Bacillati</taxon>
        <taxon>Actinomycetota</taxon>
        <taxon>Actinomycetes</taxon>
        <taxon>Kitasatosporales</taxon>
        <taxon>Streptomycetaceae</taxon>
        <taxon>Streptomyces</taxon>
    </lineage>
</organism>
<comment type="subcellular location">
    <subcellularLocation>
        <location evidence="1">Cell envelope</location>
    </subcellularLocation>
</comment>
<evidence type="ECO:0000313" key="6">
    <source>
        <dbReference type="EMBL" id="MFC4031021.1"/>
    </source>
</evidence>
<dbReference type="InterPro" id="IPR025997">
    <property type="entry name" value="SBP_2_dom"/>
</dbReference>
<comment type="caution">
    <text evidence="6">The sequence shown here is derived from an EMBL/GenBank/DDBJ whole genome shotgun (WGS) entry which is preliminary data.</text>
</comment>
<feature type="compositionally biased region" description="Low complexity" evidence="3">
    <location>
        <begin position="29"/>
        <end position="38"/>
    </location>
</feature>
<sequence length="379" mass="39635">MVARSTSDLSQHSIPGRTTDSTERQGQVAKAGTGTGRTKPARRPRATGARRALGALLAALLGATALAGCSSTGGKRAEDRANRLAANGSAVNTPHWTFAMVTHSGAGDTFWDIVQSGAKQAAAKDNIKFVYSSSDQANEQAQLVQAAVDSHVDGLIVTLAKPDAMKAAVARAEKAGIPVITINSGSAQSKRFGAIAHIGQDETIAGQAVGRELDRRGRKHALCVLHEQGNVGHEQRCAGAKDTFTGRLDDLYVDGTNMPDVRSAIEAKLQADHGIDAVVTLGAPFAATAAKARDDAGSRAEIDTFDLNAQVAASLKNGTIGFAVDQQPYLQGYEAVDLLWLDRYNGDTLGGGQPVLTGPQIVTKDDADALLAYTRRGTR</sequence>
<keyword evidence="4" id="KW-1133">Transmembrane helix</keyword>
<evidence type="ECO:0000256" key="3">
    <source>
        <dbReference type="SAM" id="MobiDB-lite"/>
    </source>
</evidence>
<comment type="similarity">
    <text evidence="2">Belongs to the bacterial solute-binding protein 2 family.</text>
</comment>
<dbReference type="PANTHER" id="PTHR30036">
    <property type="entry name" value="D-XYLOSE-BINDING PERIPLASMIC PROTEIN"/>
    <property type="match status" value="1"/>
</dbReference>
<dbReference type="InterPro" id="IPR028082">
    <property type="entry name" value="Peripla_BP_I"/>
</dbReference>
<feature type="compositionally biased region" description="Polar residues" evidence="3">
    <location>
        <begin position="1"/>
        <end position="19"/>
    </location>
</feature>
<name>A0ABV8HLC5_9ACTN</name>
<dbReference type="RefSeq" id="WP_386426820.1">
    <property type="nucleotide sequence ID" value="NZ_JBHSBB010000006.1"/>
</dbReference>
<feature type="domain" description="Periplasmic binding protein" evidence="5">
    <location>
        <begin position="101"/>
        <end position="340"/>
    </location>
</feature>
<accession>A0ABV8HLC5</accession>
<feature type="region of interest" description="Disordered" evidence="3">
    <location>
        <begin position="1"/>
        <end position="47"/>
    </location>
</feature>
<dbReference type="Pfam" id="PF13407">
    <property type="entry name" value="Peripla_BP_4"/>
    <property type="match status" value="1"/>
</dbReference>
<dbReference type="InterPro" id="IPR050555">
    <property type="entry name" value="Bact_Solute-Bind_Prot2"/>
</dbReference>
<feature type="transmembrane region" description="Helical" evidence="4">
    <location>
        <begin position="52"/>
        <end position="73"/>
    </location>
</feature>
<gene>
    <name evidence="6" type="ORF">ACFO3J_06000</name>
</gene>
<proteinExistence type="inferred from homology"/>
<dbReference type="PANTHER" id="PTHR30036:SF7">
    <property type="entry name" value="ABC TRANSPORTER PERIPLASMIC-BINDING PROTEIN YPHF"/>
    <property type="match status" value="1"/>
</dbReference>
<evidence type="ECO:0000313" key="7">
    <source>
        <dbReference type="Proteomes" id="UP001595765"/>
    </source>
</evidence>
<evidence type="ECO:0000256" key="1">
    <source>
        <dbReference type="ARBA" id="ARBA00004196"/>
    </source>
</evidence>
<dbReference type="EMBL" id="JBHSBB010000006">
    <property type="protein sequence ID" value="MFC4031021.1"/>
    <property type="molecule type" value="Genomic_DNA"/>
</dbReference>
<dbReference type="Gene3D" id="3.40.50.2300">
    <property type="match status" value="2"/>
</dbReference>
<dbReference type="Proteomes" id="UP001595765">
    <property type="component" value="Unassembled WGS sequence"/>
</dbReference>
<dbReference type="CDD" id="cd06312">
    <property type="entry name" value="PBP1_ABC_sugar_binding-like"/>
    <property type="match status" value="1"/>
</dbReference>